<name>A0A0E3PXN7_METMZ</name>
<dbReference type="Gene3D" id="3.80.10.10">
    <property type="entry name" value="Ribonuclease Inhibitor"/>
    <property type="match status" value="1"/>
</dbReference>
<sequence length="393" mass="42350">MRFINRIPGIKFAGLLAIIILVASTLGCTGSDHDEISSSFIPDAEVMPPSPEANITFVTAGSSFSPIIKVKGSPEIQWVFGDGSTSGSTSPTVNFGSEKTRVNTLIVTPWSAVTQINIGYDGSDGGVTPGPGTIEKLKQQNVIAVSGLENVAPSLRVWASSFNPISELDFSNFTELHTVECFYCTSLTDIRLRNVPSLTRLCLENCKISYLDLSEAPSLADLRGASQGSSTYEINWGTTGAHVWHICVRDNPQMTGTFPVSQFPLLKDYFIWNGNQSGSLHLTSKDLKKVLLSGNNYTIVNFSGCFPAGRKGTVNICNNKIISLDISDDPGLLYLDASQNLLDQTAVDGILQELDSYRTRNGSLDLSGNSAPSSAGIEHAKNLTSRGWEVKIE</sequence>
<protein>
    <recommendedName>
        <fullName evidence="3">PKD domain-containing protein</fullName>
    </recommendedName>
</protein>
<evidence type="ECO:0000313" key="1">
    <source>
        <dbReference type="EMBL" id="AKB40549.1"/>
    </source>
</evidence>
<accession>A0A0E3PXN7</accession>
<dbReference type="AlphaFoldDB" id="A0A0E3PXN7"/>
<dbReference type="PROSITE" id="PS51257">
    <property type="entry name" value="PROKAR_LIPOPROTEIN"/>
    <property type="match status" value="1"/>
</dbReference>
<reference evidence="1 2" key="1">
    <citation type="submission" date="2014-07" db="EMBL/GenBank/DDBJ databases">
        <title>Methanogenic archaea and the global carbon cycle.</title>
        <authorList>
            <person name="Henriksen J.R."/>
            <person name="Luke J."/>
            <person name="Reinhart S."/>
            <person name="Benedict M.N."/>
            <person name="Youngblut N.D."/>
            <person name="Metcalf M.E."/>
            <person name="Whitaker R.J."/>
            <person name="Metcalf W.W."/>
        </authorList>
    </citation>
    <scope>NUCLEOTIDE SEQUENCE [LARGE SCALE GENOMIC DNA]</scope>
    <source>
        <strain evidence="1 2">WWM610</strain>
    </source>
</reference>
<dbReference type="InterPro" id="IPR032675">
    <property type="entry name" value="LRR_dom_sf"/>
</dbReference>
<evidence type="ECO:0000313" key="2">
    <source>
        <dbReference type="Proteomes" id="UP000033058"/>
    </source>
</evidence>
<dbReference type="EMBL" id="CP009509">
    <property type="protein sequence ID" value="AKB40549.1"/>
    <property type="molecule type" value="Genomic_DNA"/>
</dbReference>
<dbReference type="GeneID" id="24851258"/>
<proteinExistence type="predicted"/>
<dbReference type="HOGENOM" id="CLU_701343_0_0_2"/>
<dbReference type="PATRIC" id="fig|1434117.4.peg.1985"/>
<dbReference type="Proteomes" id="UP000033058">
    <property type="component" value="Chromosome"/>
</dbReference>
<dbReference type="RefSeq" id="WP_015413032.1">
    <property type="nucleotide sequence ID" value="NZ_CP009509.1"/>
</dbReference>
<dbReference type="SUPFAM" id="SSF52058">
    <property type="entry name" value="L domain-like"/>
    <property type="match status" value="1"/>
</dbReference>
<gene>
    <name evidence="1" type="ORF">MSMAW_1558</name>
</gene>
<evidence type="ECO:0008006" key="3">
    <source>
        <dbReference type="Google" id="ProtNLM"/>
    </source>
</evidence>
<organism evidence="1 2">
    <name type="scientific">Methanosarcina mazei WWM610</name>
    <dbReference type="NCBI Taxonomy" id="1434117"/>
    <lineage>
        <taxon>Archaea</taxon>
        <taxon>Methanobacteriati</taxon>
        <taxon>Methanobacteriota</taxon>
        <taxon>Stenosarchaea group</taxon>
        <taxon>Methanomicrobia</taxon>
        <taxon>Methanosarcinales</taxon>
        <taxon>Methanosarcinaceae</taxon>
        <taxon>Methanosarcina</taxon>
    </lineage>
</organism>